<dbReference type="EMBL" id="JAVFWL010000002">
    <property type="protein sequence ID" value="KAK6739350.1"/>
    <property type="molecule type" value="Genomic_DNA"/>
</dbReference>
<gene>
    <name evidence="1" type="primary">Necator_chrII.g8822</name>
    <name evidence="1" type="ORF">RB195_021027</name>
</gene>
<proteinExistence type="predicted"/>
<evidence type="ECO:0000313" key="2">
    <source>
        <dbReference type="Proteomes" id="UP001303046"/>
    </source>
</evidence>
<dbReference type="Proteomes" id="UP001303046">
    <property type="component" value="Unassembled WGS sequence"/>
</dbReference>
<keyword evidence="2" id="KW-1185">Reference proteome</keyword>
<name>A0ABR1CPH2_NECAM</name>
<protein>
    <recommendedName>
        <fullName evidence="3">Secreted protein</fullName>
    </recommendedName>
</protein>
<organism evidence="1 2">
    <name type="scientific">Necator americanus</name>
    <name type="common">Human hookworm</name>
    <dbReference type="NCBI Taxonomy" id="51031"/>
    <lineage>
        <taxon>Eukaryota</taxon>
        <taxon>Metazoa</taxon>
        <taxon>Ecdysozoa</taxon>
        <taxon>Nematoda</taxon>
        <taxon>Chromadorea</taxon>
        <taxon>Rhabditida</taxon>
        <taxon>Rhabditina</taxon>
        <taxon>Rhabditomorpha</taxon>
        <taxon>Strongyloidea</taxon>
        <taxon>Ancylostomatidae</taxon>
        <taxon>Bunostominae</taxon>
        <taxon>Necator</taxon>
    </lineage>
</organism>
<comment type="caution">
    <text evidence="1">The sequence shown here is derived from an EMBL/GenBank/DDBJ whole genome shotgun (WGS) entry which is preliminary data.</text>
</comment>
<evidence type="ECO:0000313" key="1">
    <source>
        <dbReference type="EMBL" id="KAK6739350.1"/>
    </source>
</evidence>
<reference evidence="1 2" key="1">
    <citation type="submission" date="2023-08" db="EMBL/GenBank/DDBJ databases">
        <title>A Necator americanus chromosomal reference genome.</title>
        <authorList>
            <person name="Ilik V."/>
            <person name="Petrzelkova K.J."/>
            <person name="Pardy F."/>
            <person name="Fuh T."/>
            <person name="Niatou-Singa F.S."/>
            <person name="Gouil Q."/>
            <person name="Baker L."/>
            <person name="Ritchie M.E."/>
            <person name="Jex A.R."/>
            <person name="Gazzola D."/>
            <person name="Li H."/>
            <person name="Toshio Fujiwara R."/>
            <person name="Zhan B."/>
            <person name="Aroian R.V."/>
            <person name="Pafco B."/>
            <person name="Schwarz E.M."/>
        </authorList>
    </citation>
    <scope>NUCLEOTIDE SEQUENCE [LARGE SCALE GENOMIC DNA]</scope>
    <source>
        <strain evidence="1 2">Aroian</strain>
        <tissue evidence="1">Whole animal</tissue>
    </source>
</reference>
<accession>A0ABR1CPH2</accession>
<sequence>MSSFVYFLFSETSAFVLVTVWRPTSWNAAISLLRRQSQRSSLRLRDLCDYLYSFQLLELRHVPNVLFTSNCSPV</sequence>
<evidence type="ECO:0008006" key="3">
    <source>
        <dbReference type="Google" id="ProtNLM"/>
    </source>
</evidence>